<dbReference type="EMBL" id="DS022300">
    <property type="protein sequence ID" value="OAJ36867.1"/>
    <property type="molecule type" value="Genomic_DNA"/>
</dbReference>
<dbReference type="STRING" id="403673.A0A177W9U6"/>
<dbReference type="SUPFAM" id="SSF51045">
    <property type="entry name" value="WW domain"/>
    <property type="match status" value="1"/>
</dbReference>
<feature type="region of interest" description="Disordered" evidence="2">
    <location>
        <begin position="122"/>
        <end position="202"/>
    </location>
</feature>
<feature type="compositionally biased region" description="Acidic residues" evidence="2">
    <location>
        <begin position="257"/>
        <end position="271"/>
    </location>
</feature>
<evidence type="ECO:0000256" key="2">
    <source>
        <dbReference type="SAM" id="MobiDB-lite"/>
    </source>
</evidence>
<feature type="region of interest" description="Disordered" evidence="2">
    <location>
        <begin position="1127"/>
        <end position="1177"/>
    </location>
</feature>
<evidence type="ECO:0000256" key="1">
    <source>
        <dbReference type="SAM" id="Coils"/>
    </source>
</evidence>
<feature type="coiled-coil region" evidence="1">
    <location>
        <begin position="961"/>
        <end position="1079"/>
    </location>
</feature>
<dbReference type="InterPro" id="IPR053233">
    <property type="entry name" value="ABRA-related"/>
</dbReference>
<dbReference type="Pfam" id="PF00397">
    <property type="entry name" value="WW"/>
    <property type="match status" value="1"/>
</dbReference>
<evidence type="ECO:0000313" key="5">
    <source>
        <dbReference type="Proteomes" id="UP000077115"/>
    </source>
</evidence>
<gene>
    <name evidence="4" type="ORF">BDEG_20979</name>
</gene>
<dbReference type="SMART" id="SM00456">
    <property type="entry name" value="WW"/>
    <property type="match status" value="1"/>
</dbReference>
<feature type="compositionally biased region" description="Polar residues" evidence="2">
    <location>
        <begin position="1165"/>
        <end position="1177"/>
    </location>
</feature>
<feature type="compositionally biased region" description="Basic residues" evidence="2">
    <location>
        <begin position="1132"/>
        <end position="1141"/>
    </location>
</feature>
<feature type="compositionally biased region" description="Basic and acidic residues" evidence="2">
    <location>
        <begin position="186"/>
        <end position="197"/>
    </location>
</feature>
<feature type="compositionally biased region" description="Basic and acidic residues" evidence="2">
    <location>
        <begin position="366"/>
        <end position="380"/>
    </location>
</feature>
<dbReference type="OrthoDB" id="6344460at2759"/>
<protein>
    <recommendedName>
        <fullName evidence="3">WW domain-containing protein</fullName>
    </recommendedName>
</protein>
<dbReference type="Gene3D" id="3.30.1470.10">
    <property type="entry name" value="Photosystem I PsaD, reaction center subunit II"/>
    <property type="match status" value="1"/>
</dbReference>
<name>A0A177W9U6_BATDL</name>
<dbReference type="CDD" id="cd00201">
    <property type="entry name" value="WW"/>
    <property type="match status" value="1"/>
</dbReference>
<evidence type="ECO:0000259" key="3">
    <source>
        <dbReference type="PROSITE" id="PS50020"/>
    </source>
</evidence>
<dbReference type="PANTHER" id="PTHR21715:SF0">
    <property type="entry name" value="RH04127P"/>
    <property type="match status" value="1"/>
</dbReference>
<dbReference type="PANTHER" id="PTHR21715">
    <property type="entry name" value="RH04127P"/>
    <property type="match status" value="1"/>
</dbReference>
<feature type="coiled-coil region" evidence="1">
    <location>
        <begin position="698"/>
        <end position="725"/>
    </location>
</feature>
<feature type="region of interest" description="Disordered" evidence="2">
    <location>
        <begin position="405"/>
        <end position="428"/>
    </location>
</feature>
<feature type="region of interest" description="Disordered" evidence="2">
    <location>
        <begin position="248"/>
        <end position="305"/>
    </location>
</feature>
<feature type="compositionally biased region" description="Polar residues" evidence="2">
    <location>
        <begin position="287"/>
        <end position="305"/>
    </location>
</feature>
<dbReference type="VEuPathDB" id="FungiDB:BDEG_20979"/>
<dbReference type="PROSITE" id="PS50020">
    <property type="entry name" value="WW_DOMAIN_2"/>
    <property type="match status" value="1"/>
</dbReference>
<feature type="compositionally biased region" description="Low complexity" evidence="2">
    <location>
        <begin position="273"/>
        <end position="286"/>
    </location>
</feature>
<evidence type="ECO:0000313" key="4">
    <source>
        <dbReference type="EMBL" id="OAJ36867.1"/>
    </source>
</evidence>
<dbReference type="InterPro" id="IPR036020">
    <property type="entry name" value="WW_dom_sf"/>
</dbReference>
<feature type="region of interest" description="Disordered" evidence="2">
    <location>
        <begin position="360"/>
        <end position="391"/>
    </location>
</feature>
<proteinExistence type="predicted"/>
<feature type="compositionally biased region" description="Polar residues" evidence="2">
    <location>
        <begin position="405"/>
        <end position="423"/>
    </location>
</feature>
<feature type="coiled-coil region" evidence="1">
    <location>
        <begin position="765"/>
        <end position="899"/>
    </location>
</feature>
<reference evidence="4 5" key="1">
    <citation type="submission" date="2006-10" db="EMBL/GenBank/DDBJ databases">
        <title>The Genome Sequence of Batrachochytrium dendrobatidis JEL423.</title>
        <authorList>
            <consortium name="The Broad Institute Genome Sequencing Platform"/>
            <person name="Birren B."/>
            <person name="Lander E."/>
            <person name="Galagan J."/>
            <person name="Cuomo C."/>
            <person name="Devon K."/>
            <person name="Jaffe D."/>
            <person name="Butler J."/>
            <person name="Alvarez P."/>
            <person name="Gnerre S."/>
            <person name="Grabherr M."/>
            <person name="Kleber M."/>
            <person name="Mauceli E."/>
            <person name="Brockman W."/>
            <person name="Young S."/>
            <person name="LaButti K."/>
            <person name="Sykes S."/>
            <person name="DeCaprio D."/>
            <person name="Crawford M."/>
            <person name="Koehrsen M."/>
            <person name="Engels R."/>
            <person name="Montgomery P."/>
            <person name="Pearson M."/>
            <person name="Howarth C."/>
            <person name="Larson L."/>
            <person name="White J."/>
            <person name="O'Leary S."/>
            <person name="Kodira C."/>
            <person name="Zeng Q."/>
            <person name="Yandava C."/>
            <person name="Alvarado L."/>
            <person name="Longcore J."/>
            <person name="James T."/>
        </authorList>
    </citation>
    <scope>NUCLEOTIDE SEQUENCE [LARGE SCALE GENOMIC DNA]</scope>
    <source>
        <strain evidence="4 5">JEL423</strain>
    </source>
</reference>
<organism evidence="4 5">
    <name type="scientific">Batrachochytrium dendrobatidis (strain JEL423)</name>
    <dbReference type="NCBI Taxonomy" id="403673"/>
    <lineage>
        <taxon>Eukaryota</taxon>
        <taxon>Fungi</taxon>
        <taxon>Fungi incertae sedis</taxon>
        <taxon>Chytridiomycota</taxon>
        <taxon>Chytridiomycota incertae sedis</taxon>
        <taxon>Chytridiomycetes</taxon>
        <taxon>Rhizophydiales</taxon>
        <taxon>Rhizophydiales incertae sedis</taxon>
        <taxon>Batrachochytrium</taxon>
    </lineage>
</organism>
<accession>A0A177W9U6</accession>
<feature type="compositionally biased region" description="Polar residues" evidence="2">
    <location>
        <begin position="126"/>
        <end position="162"/>
    </location>
</feature>
<dbReference type="Proteomes" id="UP000077115">
    <property type="component" value="Unassembled WGS sequence"/>
</dbReference>
<keyword evidence="1" id="KW-0175">Coiled coil</keyword>
<sequence length="1433" mass="160877">MLSFFRCSNSAVKVAFITLSTIRHFKQMASSVVLEEEYDENYEPTQEEVIEYAKFLGMDPVADKHLLWIARDSLKAPLPADWKPCQTDDGNIYYFNFKTGASIWDHPCDEDFRNLYQTEKAKSKENGSVATNNAVNPNTLKTNPSKQTTVATSKSTSISLGTDSKPKLGKIHKKPHTENTLGTLSESEHSEDNDVKRTPSKSIPLVKNNQSALTQISSNVTMASIAAGSNQTQSKTVNSGLVSLKESRALPSKPNYEEFDDEDFSDIDDLLPTEKLPSKPSSLSKSGMMTKSNVNPTNDLPSNPTLAMSAQASKTLHVTSNSNLALSKPEAGQTISSFQDTFISKSNSKPSLKKQISFDDDFDLSSDSHDDKQKYTEKNSSKPMESLDITSKNTALKKIDVSNTLNGLKSAPTPSNTDASKPATTLAAPSSAIETTLVKPSYLKEKPAALDSTFSALKPLSTNLTGASGKISQLRSLDDFDDSDESAKSELRLTSLDVASVNPAQKTNESIKVLGSNSSKVDNTCISSLGNERLASMSTIPTSHLPTLLQSNFSKPATVQLGTLAAPSFEPPEAKLSTQVSTLDTAKLDNLKELEERRFQQEKESLLKAYQSKLATWKAEQDKEFLSSQEKLKHDMLKEVDAIRQEAKGKIDAEIAYIQSFTLDALVDSKLKHEIDFSSHEKLDTFDSVVSAKRAEFKKGLAKKCDELNQEARKKESELLAKISEEHQKQLELSSKKMTQESRLQNDKAIEKLKLSLDMESDAQLIEARKSIQAAEEEYRKQSQARIDALQEKTRAQEAEAKAEERKIGEIYESMKTEWKKKLANLEQEMTDAEFSVKDKQSMKTAQTQQIAQMRQDTEQAIEEERRLRKSVDMQLEQITIKERELKQLQLDTEQAARDEKDRRRRIDGILDELAFQEQKARDRLQATLSDMARQETTAQTQNNTILNDNLKLEYEIKLKQTQLEQNREALYRELKDIEQKRSQLKDESRQYELQASQKRQAAIELGPLEREIDLRRQELVADRTKVEGLMNEVNTQRQKLEDEKFRLTLTEKEVLLLRKQLEEEKQILEHAQTDLLTERRRISSLRAGSIIGDIHDHAPNHFNASAYTPKNKQFDLDAHSNFDRMPENSLLKHKRTHRTKARDSHTTDELTDTISKSSQDKSELSQCTSQSSHLTSDVATVNDSLAQLKARIRQEECELKDARRLLKSQHIGIENRVRQMVSHEMHEPPLPISELNTTASTSRPLMAMDLQPHMETPKSPALKTPSISAHAVLTEASLANSETCRVAPSLLLNRNGSLDQIEGELNKLLSVLKEQHTETGLQSTKNAYSINQTFEHYTPSIPTSGLTEGERLIRASSQLGRIQREPISSAITRDKCIQDKALLSSALNRSALGGKITSAYHKTEWDAGNLHTEALLSEHGEWLKQFRARISK</sequence>
<feature type="domain" description="WW" evidence="3">
    <location>
        <begin position="76"/>
        <end position="109"/>
    </location>
</feature>
<feature type="coiled-coil region" evidence="1">
    <location>
        <begin position="1179"/>
        <end position="1206"/>
    </location>
</feature>
<reference evidence="4 5" key="2">
    <citation type="submission" date="2016-05" db="EMBL/GenBank/DDBJ databases">
        <title>Lineage-specific infection strategies underlie the spectrum of fungal disease in amphibians.</title>
        <authorList>
            <person name="Cuomo C.A."/>
            <person name="Farrer R.A."/>
            <person name="James T."/>
            <person name="Longcore J."/>
            <person name="Birren B."/>
        </authorList>
    </citation>
    <scope>NUCLEOTIDE SEQUENCE [LARGE SCALE GENOMIC DNA]</scope>
    <source>
        <strain evidence="4 5">JEL423</strain>
    </source>
</reference>
<dbReference type="InterPro" id="IPR001202">
    <property type="entry name" value="WW_dom"/>
</dbReference>